<evidence type="ECO:0000313" key="3">
    <source>
        <dbReference type="WBParaSite" id="MBELARI_LOCUS5936"/>
    </source>
</evidence>
<keyword evidence="2" id="KW-1185">Reference proteome</keyword>
<dbReference type="AlphaFoldDB" id="A0AAF3JA14"/>
<name>A0AAF3JA14_9BILA</name>
<organism evidence="2 3">
    <name type="scientific">Mesorhabditis belari</name>
    <dbReference type="NCBI Taxonomy" id="2138241"/>
    <lineage>
        <taxon>Eukaryota</taxon>
        <taxon>Metazoa</taxon>
        <taxon>Ecdysozoa</taxon>
        <taxon>Nematoda</taxon>
        <taxon>Chromadorea</taxon>
        <taxon>Rhabditida</taxon>
        <taxon>Rhabditina</taxon>
        <taxon>Rhabditomorpha</taxon>
        <taxon>Rhabditoidea</taxon>
        <taxon>Rhabditidae</taxon>
        <taxon>Mesorhabditinae</taxon>
        <taxon>Mesorhabditis</taxon>
    </lineage>
</organism>
<reference evidence="3" key="1">
    <citation type="submission" date="2024-02" db="UniProtKB">
        <authorList>
            <consortium name="WormBaseParasite"/>
        </authorList>
    </citation>
    <scope>IDENTIFICATION</scope>
</reference>
<protein>
    <submittedName>
        <fullName evidence="3">Uncharacterized protein</fullName>
    </submittedName>
</protein>
<feature type="transmembrane region" description="Helical" evidence="1">
    <location>
        <begin position="65"/>
        <end position="84"/>
    </location>
</feature>
<evidence type="ECO:0000313" key="2">
    <source>
        <dbReference type="Proteomes" id="UP000887575"/>
    </source>
</evidence>
<dbReference type="Proteomes" id="UP000887575">
    <property type="component" value="Unassembled WGS sequence"/>
</dbReference>
<keyword evidence="1" id="KW-1133">Transmembrane helix</keyword>
<accession>A0AAF3JA14</accession>
<feature type="transmembrane region" description="Helical" evidence="1">
    <location>
        <begin position="96"/>
        <end position="117"/>
    </location>
</feature>
<sequence length="160" mass="18358">MATTHICGCSVICWCYVLLCFDAFLGLLFAMKHYDFNLFNLRDKADRSDFFHATDKCLDLGLGPIGVAAEMSLLVVVVLAFLGLCCRKSLLLLPYLIYKFLMICLTIYMIVQYIIHFDTCKKFLFAQVIGLVVSLLIYSIVAGAYRLIKYDYQEVDRRYP</sequence>
<evidence type="ECO:0000256" key="1">
    <source>
        <dbReference type="SAM" id="Phobius"/>
    </source>
</evidence>
<keyword evidence="1" id="KW-0812">Transmembrane</keyword>
<feature type="transmembrane region" description="Helical" evidence="1">
    <location>
        <begin position="12"/>
        <end position="31"/>
    </location>
</feature>
<feature type="transmembrane region" description="Helical" evidence="1">
    <location>
        <begin position="123"/>
        <end position="148"/>
    </location>
</feature>
<proteinExistence type="predicted"/>
<dbReference type="WBParaSite" id="MBELARI_LOCUS5936">
    <property type="protein sequence ID" value="MBELARI_LOCUS5936"/>
    <property type="gene ID" value="MBELARI_LOCUS5936"/>
</dbReference>
<keyword evidence="1" id="KW-0472">Membrane</keyword>